<evidence type="ECO:0000256" key="7">
    <source>
        <dbReference type="ARBA" id="ARBA00049790"/>
    </source>
</evidence>
<feature type="chain" id="PRO_5046697553" description="Trimethylguanosine synthase" evidence="8">
    <location>
        <begin position="33"/>
        <end position="257"/>
    </location>
</feature>
<comment type="catalytic activity">
    <reaction evidence="6">
        <text>a 5'-end (N(7)-methyl 5'-triphosphoguanosine)-ribonucleoside in snRNA + S-adenosyl-L-methionine = a 5'-end (N(2),N(7)-dimethyl 5'-triphosphoguanosine)-ribonucleoside in snRNA + S-adenosyl-L-homocysteine + H(+)</text>
        <dbReference type="Rhea" id="RHEA:78471"/>
        <dbReference type="Rhea" id="RHEA-COMP:19085"/>
        <dbReference type="Rhea" id="RHEA-COMP:19087"/>
        <dbReference type="ChEBI" id="CHEBI:15378"/>
        <dbReference type="ChEBI" id="CHEBI:57856"/>
        <dbReference type="ChEBI" id="CHEBI:59789"/>
        <dbReference type="ChEBI" id="CHEBI:156461"/>
        <dbReference type="ChEBI" id="CHEBI:172880"/>
    </reaction>
    <physiologicalReaction direction="left-to-right" evidence="6">
        <dbReference type="Rhea" id="RHEA:78472"/>
    </physiologicalReaction>
</comment>
<dbReference type="PANTHER" id="PTHR14741">
    <property type="entry name" value="S-ADENOSYLMETHIONINE-DEPENDENT METHYLTRANSFERASE RELATED"/>
    <property type="match status" value="1"/>
</dbReference>
<dbReference type="InterPro" id="IPR029063">
    <property type="entry name" value="SAM-dependent_MTases_sf"/>
</dbReference>
<protein>
    <recommendedName>
        <fullName evidence="1">Trimethylguanosine synthase</fullName>
    </recommendedName>
    <alternativeName>
        <fullName evidence="7">Cap-specific guanine-N(2) methyltransferase</fullName>
    </alternativeName>
</protein>
<comment type="catalytic activity">
    <reaction evidence="3">
        <text>a 5'-end (N(2),N(7)-dimethyl 5'-triphosphoguanosine)-ribonucleoside in snoRNA + S-adenosyl-L-methionine = a 5'-end (N(2),N(2),N(7)-trimethyl 5'-triphosphoguanosine)-ribonucleoside in snoRNA + S-adenosyl-L-homocysteine + H(+)</text>
        <dbReference type="Rhea" id="RHEA:78507"/>
        <dbReference type="Rhea" id="RHEA-COMP:19088"/>
        <dbReference type="Rhea" id="RHEA-COMP:19090"/>
        <dbReference type="ChEBI" id="CHEBI:15378"/>
        <dbReference type="ChEBI" id="CHEBI:57856"/>
        <dbReference type="ChEBI" id="CHEBI:59789"/>
        <dbReference type="ChEBI" id="CHEBI:167623"/>
        <dbReference type="ChEBI" id="CHEBI:172880"/>
    </reaction>
    <physiologicalReaction direction="left-to-right" evidence="3">
        <dbReference type="Rhea" id="RHEA:78508"/>
    </physiologicalReaction>
</comment>
<comment type="catalytic activity">
    <reaction evidence="4">
        <text>a 5'-end (N(7)-methyl 5'-triphosphoguanosine)-ribonucleoside in snoRNA + S-adenosyl-L-methionine = a 5'-end (N(2),N(7)-dimethyl 5'-triphosphoguanosine)-ribonucleoside in snoRNA + S-adenosyl-L-homocysteine + H(+)</text>
        <dbReference type="Rhea" id="RHEA:78475"/>
        <dbReference type="Rhea" id="RHEA-COMP:19086"/>
        <dbReference type="Rhea" id="RHEA-COMP:19088"/>
        <dbReference type="ChEBI" id="CHEBI:15378"/>
        <dbReference type="ChEBI" id="CHEBI:57856"/>
        <dbReference type="ChEBI" id="CHEBI:59789"/>
        <dbReference type="ChEBI" id="CHEBI:156461"/>
        <dbReference type="ChEBI" id="CHEBI:172880"/>
    </reaction>
    <physiologicalReaction direction="left-to-right" evidence="4">
        <dbReference type="Rhea" id="RHEA:78476"/>
    </physiologicalReaction>
</comment>
<dbReference type="PANTHER" id="PTHR14741:SF32">
    <property type="entry name" value="TRIMETHYLGUANOSINE SYNTHASE"/>
    <property type="match status" value="1"/>
</dbReference>
<dbReference type="EMBL" id="JAKROA010000007">
    <property type="protein sequence ID" value="KAL5105703.1"/>
    <property type="molecule type" value="Genomic_DNA"/>
</dbReference>
<organism evidence="9 10">
    <name type="scientific">Taenia crassiceps</name>
    <dbReference type="NCBI Taxonomy" id="6207"/>
    <lineage>
        <taxon>Eukaryota</taxon>
        <taxon>Metazoa</taxon>
        <taxon>Spiralia</taxon>
        <taxon>Lophotrochozoa</taxon>
        <taxon>Platyhelminthes</taxon>
        <taxon>Cestoda</taxon>
        <taxon>Eucestoda</taxon>
        <taxon>Cyclophyllidea</taxon>
        <taxon>Taeniidae</taxon>
        <taxon>Taenia</taxon>
    </lineage>
</organism>
<dbReference type="InterPro" id="IPR019012">
    <property type="entry name" value="RNA_cap_Gua-N2-MeTrfase"/>
</dbReference>
<evidence type="ECO:0000256" key="5">
    <source>
        <dbReference type="ARBA" id="ARBA00048763"/>
    </source>
</evidence>
<reference evidence="9 10" key="1">
    <citation type="journal article" date="2022" name="Front. Cell. Infect. Microbiol.">
        <title>The Genomes of Two Strains of Taenia crassiceps the Animal Model for the Study of Human Cysticercosis.</title>
        <authorList>
            <person name="Bobes R.J."/>
            <person name="Estrada K."/>
            <person name="Rios-Valencia D.G."/>
            <person name="Calderon-Gallegos A."/>
            <person name="de la Torre P."/>
            <person name="Carrero J.C."/>
            <person name="Sanchez-Flores A."/>
            <person name="Laclette J.P."/>
        </authorList>
    </citation>
    <scope>NUCLEOTIDE SEQUENCE [LARGE SCALE GENOMIC DNA]</scope>
    <source>
        <strain evidence="9">WFUcys</strain>
    </source>
</reference>
<comment type="similarity">
    <text evidence="2">Belongs to the methyltransferase superfamily. Trimethylguanosine synthase family.</text>
</comment>
<evidence type="ECO:0000256" key="2">
    <source>
        <dbReference type="ARBA" id="ARBA00025783"/>
    </source>
</evidence>
<keyword evidence="10" id="KW-1185">Reference proteome</keyword>
<evidence type="ECO:0000313" key="9">
    <source>
        <dbReference type="EMBL" id="KAL5105703.1"/>
    </source>
</evidence>
<evidence type="ECO:0000256" key="1">
    <source>
        <dbReference type="ARBA" id="ARBA00018517"/>
    </source>
</evidence>
<sequence length="257" mass="28872">MIKSQARDPERRGRCVVVFLFTMCAFPLDTLSDVSDSDSCHETSSLPSKPTSQALFFSSEFRFKGHEDVMRDPEILRWWKRRFDLFERFDEGIKMDRESWYSVTPEEIARNQAKTCACDLILDVYAGAGGNSIQFTRTCGFVIAIDNCLDRLTGVFTPNTCVYGVSSRIDCICGDATSVLRALRRDACVDIVFMSPPWGGPSYPHHRPLPPGSASWNKRRRRQRIIAEMRAARDDGVYDLAANIPSLAEAIVAARGA</sequence>
<evidence type="ECO:0000256" key="6">
    <source>
        <dbReference type="ARBA" id="ARBA00049075"/>
    </source>
</evidence>
<evidence type="ECO:0000313" key="10">
    <source>
        <dbReference type="Proteomes" id="UP001651158"/>
    </source>
</evidence>
<feature type="signal peptide" evidence="8">
    <location>
        <begin position="1"/>
        <end position="32"/>
    </location>
</feature>
<keyword evidence="8" id="KW-0732">Signal</keyword>
<name>A0ABR4Q837_9CEST</name>
<proteinExistence type="inferred from homology"/>
<comment type="catalytic activity">
    <reaction evidence="5">
        <text>a 5'-end (N(2),N(7)-dimethyl 5'-triphosphoguanosine)-ribonucleoside in snRNA + S-adenosyl-L-methionine = a 5'-end (N(2),N(2),N(7)-trimethyl 5'-triphosphoguanosine)-ribonucleoside in snRNA + S-adenosyl-L-homocysteine + H(+)</text>
        <dbReference type="Rhea" id="RHEA:78479"/>
        <dbReference type="Rhea" id="RHEA-COMP:19087"/>
        <dbReference type="Rhea" id="RHEA-COMP:19089"/>
        <dbReference type="ChEBI" id="CHEBI:15378"/>
        <dbReference type="ChEBI" id="CHEBI:57856"/>
        <dbReference type="ChEBI" id="CHEBI:59789"/>
        <dbReference type="ChEBI" id="CHEBI:167623"/>
        <dbReference type="ChEBI" id="CHEBI:172880"/>
    </reaction>
    <physiologicalReaction direction="left-to-right" evidence="5">
        <dbReference type="Rhea" id="RHEA:78480"/>
    </physiologicalReaction>
</comment>
<dbReference type="Gene3D" id="3.40.50.150">
    <property type="entry name" value="Vaccinia Virus protein VP39"/>
    <property type="match status" value="1"/>
</dbReference>
<comment type="caution">
    <text evidence="9">The sequence shown here is derived from an EMBL/GenBank/DDBJ whole genome shotgun (WGS) entry which is preliminary data.</text>
</comment>
<dbReference type="Pfam" id="PF09445">
    <property type="entry name" value="Methyltransf_15"/>
    <property type="match status" value="1"/>
</dbReference>
<evidence type="ECO:0000256" key="3">
    <source>
        <dbReference type="ARBA" id="ARBA00047418"/>
    </source>
</evidence>
<evidence type="ECO:0000256" key="8">
    <source>
        <dbReference type="SAM" id="SignalP"/>
    </source>
</evidence>
<dbReference type="SUPFAM" id="SSF53335">
    <property type="entry name" value="S-adenosyl-L-methionine-dependent methyltransferases"/>
    <property type="match status" value="1"/>
</dbReference>
<evidence type="ECO:0000256" key="4">
    <source>
        <dbReference type="ARBA" id="ARBA00048740"/>
    </source>
</evidence>
<accession>A0ABR4Q837</accession>
<dbReference type="Proteomes" id="UP001651158">
    <property type="component" value="Unassembled WGS sequence"/>
</dbReference>
<gene>
    <name evidence="9" type="ORF">TcWFU_002418</name>
</gene>